<protein>
    <recommendedName>
        <fullName evidence="1">AMMECR1 domain-containing protein</fullName>
    </recommendedName>
</protein>
<name>A0AAD1XX68_EUPCR</name>
<gene>
    <name evidence="2" type="ORF">ECRASSUSDP1_LOCUS21935</name>
</gene>
<dbReference type="InterPro" id="IPR027485">
    <property type="entry name" value="AMMECR1_N"/>
</dbReference>
<dbReference type="PANTHER" id="PTHR13016">
    <property type="entry name" value="AMMECR1 HOMOLOG"/>
    <property type="match status" value="1"/>
</dbReference>
<dbReference type="EMBL" id="CAMPGE010022463">
    <property type="protein sequence ID" value="CAI2380499.1"/>
    <property type="molecule type" value="Genomic_DNA"/>
</dbReference>
<organism evidence="2 3">
    <name type="scientific">Euplotes crassus</name>
    <dbReference type="NCBI Taxonomy" id="5936"/>
    <lineage>
        <taxon>Eukaryota</taxon>
        <taxon>Sar</taxon>
        <taxon>Alveolata</taxon>
        <taxon>Ciliophora</taxon>
        <taxon>Intramacronucleata</taxon>
        <taxon>Spirotrichea</taxon>
        <taxon>Hypotrichia</taxon>
        <taxon>Euplotida</taxon>
        <taxon>Euplotidae</taxon>
        <taxon>Moneuplotes</taxon>
    </lineage>
</organism>
<dbReference type="InterPro" id="IPR036071">
    <property type="entry name" value="AMMECR1_dom_sf"/>
</dbReference>
<dbReference type="NCBIfam" id="TIGR00296">
    <property type="entry name" value="TIGR00296 family protein"/>
    <property type="match status" value="1"/>
</dbReference>
<keyword evidence="3" id="KW-1185">Reference proteome</keyword>
<dbReference type="PROSITE" id="PS51112">
    <property type="entry name" value="AMMECR1"/>
    <property type="match status" value="1"/>
</dbReference>
<dbReference type="AlphaFoldDB" id="A0AAD1XX68"/>
<dbReference type="Gene3D" id="3.30.1490.150">
    <property type="entry name" value="Hypothetical protein ph0010, domain 2"/>
    <property type="match status" value="1"/>
</dbReference>
<dbReference type="InterPro" id="IPR023473">
    <property type="entry name" value="AMMECR1"/>
</dbReference>
<dbReference type="PANTHER" id="PTHR13016:SF0">
    <property type="entry name" value="AMME SYNDROME CANDIDATE GENE 1 PROTEIN"/>
    <property type="match status" value="1"/>
</dbReference>
<proteinExistence type="predicted"/>
<dbReference type="InterPro" id="IPR002733">
    <property type="entry name" value="AMMECR1_domain"/>
</dbReference>
<evidence type="ECO:0000313" key="3">
    <source>
        <dbReference type="Proteomes" id="UP001295684"/>
    </source>
</evidence>
<comment type="caution">
    <text evidence="2">The sequence shown here is derived from an EMBL/GenBank/DDBJ whole genome shotgun (WGS) entry which is preliminary data.</text>
</comment>
<dbReference type="SUPFAM" id="SSF143447">
    <property type="entry name" value="AMMECR1-like"/>
    <property type="match status" value="1"/>
</dbReference>
<accession>A0AAD1XX68</accession>
<evidence type="ECO:0000313" key="2">
    <source>
        <dbReference type="EMBL" id="CAI2380499.1"/>
    </source>
</evidence>
<feature type="domain" description="AMMECR1" evidence="1">
    <location>
        <begin position="5"/>
        <end position="197"/>
    </location>
</feature>
<dbReference type="Proteomes" id="UP001295684">
    <property type="component" value="Unassembled WGS sequence"/>
</dbReference>
<sequence>MEDGTVNDPSVQDKMCAYCFDNLKEIHSNGEILMYPKDLPNGEYPLFITWQLDKILRGCIGTFKAELLSKLVPLYCYIAAFKDDRFPPISEKEIPLLTCSVSLLSNFENIEDPLDFEIGKHGMEVEFEVDEKKYRSTYLPHVPFEQNWTQEHTLNKLISKAGYKDGKYEDIKDKFTKATRYQSIKFKMTHQQYLEHKEKLGKSTEENKEEGE</sequence>
<dbReference type="Pfam" id="PF01871">
    <property type="entry name" value="AMMECR1"/>
    <property type="match status" value="1"/>
</dbReference>
<evidence type="ECO:0000259" key="1">
    <source>
        <dbReference type="PROSITE" id="PS51112"/>
    </source>
</evidence>
<dbReference type="Gene3D" id="3.30.700.20">
    <property type="entry name" value="Hypothetical protein ph0010, domain 1"/>
    <property type="match status" value="1"/>
</dbReference>
<reference evidence="2" key="1">
    <citation type="submission" date="2023-07" db="EMBL/GenBank/DDBJ databases">
        <authorList>
            <consortium name="AG Swart"/>
            <person name="Singh M."/>
            <person name="Singh A."/>
            <person name="Seah K."/>
            <person name="Emmerich C."/>
        </authorList>
    </citation>
    <scope>NUCLEOTIDE SEQUENCE</scope>
    <source>
        <strain evidence="2">DP1</strain>
    </source>
</reference>